<keyword evidence="3" id="KW-0812">Transmembrane</keyword>
<keyword evidence="1" id="KW-0597">Phosphoprotein</keyword>
<evidence type="ECO:0000256" key="1">
    <source>
        <dbReference type="ARBA" id="ARBA00022553"/>
    </source>
</evidence>
<dbReference type="InterPro" id="IPR003661">
    <property type="entry name" value="HisK_dim/P_dom"/>
</dbReference>
<keyword evidence="3" id="KW-0472">Membrane</keyword>
<reference evidence="6" key="1">
    <citation type="journal article" date="2013" name="Environ. Microbiol.">
        <title>Microbiota from the distal guts of lean and obese adolescents exhibit partial functional redundancy besides clear differences in community structure.</title>
        <authorList>
            <person name="Ferrer M."/>
            <person name="Ruiz A."/>
            <person name="Lanza F."/>
            <person name="Haange S.B."/>
            <person name="Oberbach A."/>
            <person name="Till H."/>
            <person name="Bargiela R."/>
            <person name="Campoy C."/>
            <person name="Segura M.T."/>
            <person name="Richter M."/>
            <person name="von Bergen M."/>
            <person name="Seifert J."/>
            <person name="Suarez A."/>
        </authorList>
    </citation>
    <scope>NUCLEOTIDE SEQUENCE</scope>
</reference>
<dbReference type="FunFam" id="3.30.565.10:FF:000010">
    <property type="entry name" value="Sensor histidine kinase RcsC"/>
    <property type="match status" value="1"/>
</dbReference>
<evidence type="ECO:0000259" key="5">
    <source>
        <dbReference type="PROSITE" id="PS50110"/>
    </source>
</evidence>
<name>K1RZL2_9ZZZZ</name>
<dbReference type="PROSITE" id="PS50109">
    <property type="entry name" value="HIS_KIN"/>
    <property type="match status" value="1"/>
</dbReference>
<dbReference type="CDD" id="cd17546">
    <property type="entry name" value="REC_hyHK_CKI1_RcsC-like"/>
    <property type="match status" value="1"/>
</dbReference>
<dbReference type="SUPFAM" id="SSF47384">
    <property type="entry name" value="Homodimeric domain of signal transducing histidine kinase"/>
    <property type="match status" value="1"/>
</dbReference>
<dbReference type="EMBL" id="AJWZ01010422">
    <property type="protein sequence ID" value="EKC48509.1"/>
    <property type="molecule type" value="Genomic_DNA"/>
</dbReference>
<feature type="transmembrane region" description="Helical" evidence="3">
    <location>
        <begin position="98"/>
        <end position="123"/>
    </location>
</feature>
<dbReference type="SMART" id="SM00448">
    <property type="entry name" value="REC"/>
    <property type="match status" value="1"/>
</dbReference>
<dbReference type="SMART" id="SM00388">
    <property type="entry name" value="HisKA"/>
    <property type="match status" value="1"/>
</dbReference>
<evidence type="ECO:0000256" key="2">
    <source>
        <dbReference type="ARBA" id="ARBA00023012"/>
    </source>
</evidence>
<dbReference type="InterPro" id="IPR004358">
    <property type="entry name" value="Sig_transdc_His_kin-like_C"/>
</dbReference>
<feature type="transmembrane region" description="Helical" evidence="3">
    <location>
        <begin position="135"/>
        <end position="152"/>
    </location>
</feature>
<gene>
    <name evidence="6" type="ORF">OBE_15143</name>
</gene>
<dbReference type="Pfam" id="PF02518">
    <property type="entry name" value="HATPase_c"/>
    <property type="match status" value="1"/>
</dbReference>
<dbReference type="PANTHER" id="PTHR45339:SF1">
    <property type="entry name" value="HYBRID SIGNAL TRANSDUCTION HISTIDINE KINASE J"/>
    <property type="match status" value="1"/>
</dbReference>
<dbReference type="Gene3D" id="3.30.565.10">
    <property type="entry name" value="Histidine kinase-like ATPase, C-terminal domain"/>
    <property type="match status" value="1"/>
</dbReference>
<dbReference type="InterPro" id="IPR011006">
    <property type="entry name" value="CheY-like_superfamily"/>
</dbReference>
<dbReference type="PRINTS" id="PR00344">
    <property type="entry name" value="BCTRLSENSOR"/>
</dbReference>
<dbReference type="Pfam" id="PF00072">
    <property type="entry name" value="Response_reg"/>
    <property type="match status" value="1"/>
</dbReference>
<dbReference type="AlphaFoldDB" id="K1RZL2"/>
<dbReference type="PROSITE" id="PS50110">
    <property type="entry name" value="RESPONSE_REGULATORY"/>
    <property type="match status" value="1"/>
</dbReference>
<dbReference type="GO" id="GO:0000155">
    <property type="term" value="F:phosphorelay sensor kinase activity"/>
    <property type="evidence" value="ECO:0007669"/>
    <property type="project" value="InterPro"/>
</dbReference>
<feature type="transmembrane region" description="Helical" evidence="3">
    <location>
        <begin position="36"/>
        <end position="59"/>
    </location>
</feature>
<dbReference type="PANTHER" id="PTHR45339">
    <property type="entry name" value="HYBRID SIGNAL TRANSDUCTION HISTIDINE KINASE J"/>
    <property type="match status" value="1"/>
</dbReference>
<feature type="domain" description="Histidine kinase" evidence="4">
    <location>
        <begin position="207"/>
        <end position="428"/>
    </location>
</feature>
<keyword evidence="3" id="KW-1133">Transmembrane helix</keyword>
<dbReference type="CDD" id="cd00082">
    <property type="entry name" value="HisKA"/>
    <property type="match status" value="1"/>
</dbReference>
<dbReference type="InterPro" id="IPR036097">
    <property type="entry name" value="HisK_dim/P_sf"/>
</dbReference>
<dbReference type="InterPro" id="IPR036890">
    <property type="entry name" value="HATPase_C_sf"/>
</dbReference>
<dbReference type="SUPFAM" id="SSF55874">
    <property type="entry name" value="ATPase domain of HSP90 chaperone/DNA topoisomerase II/histidine kinase"/>
    <property type="match status" value="1"/>
</dbReference>
<dbReference type="InterPro" id="IPR005467">
    <property type="entry name" value="His_kinase_dom"/>
</dbReference>
<dbReference type="Gene3D" id="3.40.50.2300">
    <property type="match status" value="1"/>
</dbReference>
<dbReference type="InterPro" id="IPR003594">
    <property type="entry name" value="HATPase_dom"/>
</dbReference>
<dbReference type="SMART" id="SM00387">
    <property type="entry name" value="HATPase_c"/>
    <property type="match status" value="1"/>
</dbReference>
<evidence type="ECO:0000313" key="6">
    <source>
        <dbReference type="EMBL" id="EKC48509.1"/>
    </source>
</evidence>
<dbReference type="Pfam" id="PF00512">
    <property type="entry name" value="HisKA"/>
    <property type="match status" value="1"/>
</dbReference>
<proteinExistence type="predicted"/>
<organism evidence="6">
    <name type="scientific">human gut metagenome</name>
    <dbReference type="NCBI Taxonomy" id="408170"/>
    <lineage>
        <taxon>unclassified sequences</taxon>
        <taxon>metagenomes</taxon>
        <taxon>organismal metagenomes</taxon>
    </lineage>
</organism>
<evidence type="ECO:0000259" key="4">
    <source>
        <dbReference type="PROSITE" id="PS50109"/>
    </source>
</evidence>
<comment type="caution">
    <text evidence="6">The sequence shown here is derived from an EMBL/GenBank/DDBJ whole genome shotgun (WGS) entry which is preliminary data.</text>
</comment>
<protein>
    <submittedName>
        <fullName evidence="6">Two-component hybrid sensor and regulator</fullName>
    </submittedName>
</protein>
<feature type="domain" description="Response regulatory" evidence="5">
    <location>
        <begin position="463"/>
        <end position="579"/>
    </location>
</feature>
<feature type="transmembrane region" description="Helical" evidence="3">
    <location>
        <begin position="71"/>
        <end position="92"/>
    </location>
</feature>
<dbReference type="SUPFAM" id="SSF52172">
    <property type="entry name" value="CheY-like"/>
    <property type="match status" value="1"/>
</dbReference>
<dbReference type="CDD" id="cd16922">
    <property type="entry name" value="HATPase_EvgS-ArcB-TorS-like"/>
    <property type="match status" value="1"/>
</dbReference>
<dbReference type="Gene3D" id="1.10.287.130">
    <property type="match status" value="1"/>
</dbReference>
<sequence length="579" mass="65576">MLIANLIGLVLDVSSILTIIHMDQLPILNFIVTRLYLLYLLCWMSLFTVYTIAVCLKNVNDEEKKQNKIFSLFKILFLFFGLLIFILPLNYYNKDGKIYSYGISATLSYIIGGIYIAICLIITIKNFKKIQKIKCVPLILYLIMFPLILSIQAVYPQVLLVTSTESFITFLMYFTIENPDMKMIEELNIAKAQAEKANNAKSEFLANMSHEIRTPLNAITGFSQALQDEEDIPESAKEDIRDIMMASNSLLEIVNGILDISKIEANKLEIVKKEYEIGKVFDELIILTKSRIGDKPIEFRSVIDPTIPPVLYGDHVRLKQIVLNILTNAAKYTNEGYIEFKVDSVQKDGVCRLIISVEDTGIGIAKDKIDKLFTKFERFDEEKNITIEGTGLGMAITKKLVELMNGTIVVQSEYGEGSKFTVAIDQVIVEGKTSLEPKIQPKKKIDTVEFLDAEGTDENTKKRLLIVDDNKLNLKVALRLLSHYNFEIDELTSGIDCIEKIKSGAHYDLLLLDDMMPKMSGVQTLQKLKELPNYNIPTVALTANALSGMREQYIAKGFDDYLAKPIEKEELDKILAKYL</sequence>
<dbReference type="InterPro" id="IPR001789">
    <property type="entry name" value="Sig_transdc_resp-reg_receiver"/>
</dbReference>
<keyword evidence="2" id="KW-0902">Two-component regulatory system</keyword>
<accession>K1RZL2</accession>
<evidence type="ECO:0000256" key="3">
    <source>
        <dbReference type="SAM" id="Phobius"/>
    </source>
</evidence>